<feature type="transmembrane region" description="Helical" evidence="10">
    <location>
        <begin position="480"/>
        <end position="505"/>
    </location>
</feature>
<dbReference type="Pfam" id="PF01061">
    <property type="entry name" value="ABC2_membrane"/>
    <property type="match status" value="2"/>
</dbReference>
<evidence type="ECO:0000256" key="8">
    <source>
        <dbReference type="ARBA" id="ARBA00022989"/>
    </source>
</evidence>
<dbReference type="PANTHER" id="PTHR48040:SF12">
    <property type="entry name" value="ABC TRANSPORTER G FAMILY MEMBER 32-LIKE ISOFORM X1"/>
    <property type="match status" value="1"/>
</dbReference>
<evidence type="ECO:0000256" key="5">
    <source>
        <dbReference type="ARBA" id="ARBA00022737"/>
    </source>
</evidence>
<feature type="transmembrane region" description="Helical" evidence="10">
    <location>
        <begin position="1051"/>
        <end position="1075"/>
    </location>
</feature>
<dbReference type="InterPro" id="IPR003439">
    <property type="entry name" value="ABC_transporter-like_ATP-bd"/>
</dbReference>
<dbReference type="Proteomes" id="UP001237642">
    <property type="component" value="Unassembled WGS sequence"/>
</dbReference>
<evidence type="ECO:0000256" key="3">
    <source>
        <dbReference type="ARBA" id="ARBA00022448"/>
    </source>
</evidence>
<organism evidence="12 13">
    <name type="scientific">Heracleum sosnowskyi</name>
    <dbReference type="NCBI Taxonomy" id="360622"/>
    <lineage>
        <taxon>Eukaryota</taxon>
        <taxon>Viridiplantae</taxon>
        <taxon>Streptophyta</taxon>
        <taxon>Embryophyta</taxon>
        <taxon>Tracheophyta</taxon>
        <taxon>Spermatophyta</taxon>
        <taxon>Magnoliopsida</taxon>
        <taxon>eudicotyledons</taxon>
        <taxon>Gunneridae</taxon>
        <taxon>Pentapetalae</taxon>
        <taxon>asterids</taxon>
        <taxon>campanulids</taxon>
        <taxon>Apiales</taxon>
        <taxon>Apiaceae</taxon>
        <taxon>Apioideae</taxon>
        <taxon>apioid superclade</taxon>
        <taxon>Tordylieae</taxon>
        <taxon>Tordyliinae</taxon>
        <taxon>Heracleum</taxon>
    </lineage>
</organism>
<dbReference type="GO" id="GO:0005886">
    <property type="term" value="C:plasma membrane"/>
    <property type="evidence" value="ECO:0007669"/>
    <property type="project" value="UniProtKB-ARBA"/>
</dbReference>
<dbReference type="InterPro" id="IPR027417">
    <property type="entry name" value="P-loop_NTPase"/>
</dbReference>
<dbReference type="GO" id="GO:0016887">
    <property type="term" value="F:ATP hydrolysis activity"/>
    <property type="evidence" value="ECO:0007669"/>
    <property type="project" value="InterPro"/>
</dbReference>
<feature type="transmembrane region" description="Helical" evidence="10">
    <location>
        <begin position="550"/>
        <end position="571"/>
    </location>
</feature>
<evidence type="ECO:0000256" key="9">
    <source>
        <dbReference type="ARBA" id="ARBA00023136"/>
    </source>
</evidence>
<keyword evidence="9 10" id="KW-0472">Membrane</keyword>
<evidence type="ECO:0000256" key="6">
    <source>
        <dbReference type="ARBA" id="ARBA00022741"/>
    </source>
</evidence>
<keyword evidence="6" id="KW-0547">Nucleotide-binding</keyword>
<dbReference type="Pfam" id="PF08370">
    <property type="entry name" value="PDR_assoc"/>
    <property type="match status" value="1"/>
</dbReference>
<keyword evidence="5" id="KW-0677">Repeat</keyword>
<feature type="domain" description="ABC transporter" evidence="11">
    <location>
        <begin position="721"/>
        <end position="973"/>
    </location>
</feature>
<feature type="transmembrane region" description="Helical" evidence="10">
    <location>
        <begin position="633"/>
        <end position="656"/>
    </location>
</feature>
<feature type="transmembrane region" description="Helical" evidence="10">
    <location>
        <begin position="1020"/>
        <end position="1039"/>
    </location>
</feature>
<dbReference type="SMART" id="SM00382">
    <property type="entry name" value="AAA"/>
    <property type="match status" value="2"/>
</dbReference>
<proteinExistence type="inferred from homology"/>
<feature type="transmembrane region" description="Helical" evidence="10">
    <location>
        <begin position="406"/>
        <end position="427"/>
    </location>
</feature>
<feature type="transmembrane region" description="Helical" evidence="10">
    <location>
        <begin position="1087"/>
        <end position="1109"/>
    </location>
</feature>
<dbReference type="Gene3D" id="3.40.50.300">
    <property type="entry name" value="P-loop containing nucleotide triphosphate hydrolases"/>
    <property type="match status" value="2"/>
</dbReference>
<comment type="caution">
    <text evidence="12">The sequence shown here is derived from an EMBL/GenBank/DDBJ whole genome shotgun (WGS) entry which is preliminary data.</text>
</comment>
<dbReference type="SUPFAM" id="SSF52540">
    <property type="entry name" value="P-loop containing nucleoside triphosphate hydrolases"/>
    <property type="match status" value="2"/>
</dbReference>
<dbReference type="AlphaFoldDB" id="A0AAD8J0U2"/>
<comment type="similarity">
    <text evidence="2">Belongs to the ABC transporter superfamily. ABCG family. PDR (TC 3.A.1.205) subfamily.</text>
</comment>
<dbReference type="Pfam" id="PF00005">
    <property type="entry name" value="ABC_tran"/>
    <property type="match status" value="2"/>
</dbReference>
<dbReference type="GO" id="GO:0005524">
    <property type="term" value="F:ATP binding"/>
    <property type="evidence" value="ECO:0007669"/>
    <property type="project" value="UniProtKB-KW"/>
</dbReference>
<keyword evidence="13" id="KW-1185">Reference proteome</keyword>
<dbReference type="InterPro" id="IPR013525">
    <property type="entry name" value="ABC2_TM"/>
</dbReference>
<reference evidence="12" key="2">
    <citation type="submission" date="2023-05" db="EMBL/GenBank/DDBJ databases">
        <authorList>
            <person name="Schelkunov M.I."/>
        </authorList>
    </citation>
    <scope>NUCLEOTIDE SEQUENCE</scope>
    <source>
        <strain evidence="12">Hsosn_3</strain>
        <tissue evidence="12">Leaf</tissue>
    </source>
</reference>
<keyword evidence="8 10" id="KW-1133">Transmembrane helix</keyword>
<evidence type="ECO:0000313" key="13">
    <source>
        <dbReference type="Proteomes" id="UP001237642"/>
    </source>
</evidence>
<dbReference type="InterPro" id="IPR003593">
    <property type="entry name" value="AAA+_ATPase"/>
</dbReference>
<dbReference type="CDD" id="cd03232">
    <property type="entry name" value="ABCG_PDR_domain2"/>
    <property type="match status" value="1"/>
</dbReference>
<dbReference type="PROSITE" id="PS50893">
    <property type="entry name" value="ABC_TRANSPORTER_2"/>
    <property type="match status" value="2"/>
</dbReference>
<sequence length="1125" mass="126814">MWNASRMSFGKSDASGVTDDEEALQLAAMLQRSPPNVQARTSIFRNIEGKVSLVDVGKLGDQEQKMVLDKLIATVTDDQEMFFKRIRNRFDVVALEFPRVEVRFQDLKIEASVHVGSRALPTVPNFIFNMTEALLGKLGIFPGKRKKYSILNNISGIVKPSRLTLLLGPPSSGKTTLLLALAGRLVPGLKMSGGINYNGHKLNEFVAQRTSAYVSQRDWHTAEMTVRETLELSGRCQGFGFKQDMLMELLRREKDLGIEPDDDIDTFVKSVALGDQRTSLVVEYIMKILGLDICADTLVGDDMRKGISGGQMKRLTTGEMLMGASRVLFMDEISTGLDSSTTHQIIKYLSEGQIVYQGPRETALEFFEFMGFHCPYRKNVADFLQEVISEKDQQQYWMLLLKRNSFVHIFKFFQLLLIIIIMVSVFFRTTMHHDTLDDGGVYLGAIYFSIVMILFNGFMEVPMMIAKLPILYKHRDLRFYPCWVYTIPSWVLSIPFSLLESGMWVAVTYYAVGFDPQISRCLRQFLLYFSLHQMSIGLFRVMASLGRNLIVANTFGSFAMLVVMALGGFVLSRDSIPDWWLWGYWFSPLMYAQNAASVNEFLGHSWIRNAGNSTGESLGVMLLKARSLFPETYWYWIGVGALLGYTVLFNILYTLFLTYLNPLGNQQVVICDKEAEVGSSRMQGECDVIELREYLQRSHSFAGKIIKDQRRMVLPFQPLSMSFRDISYYVDTPVELKQQGVTEDRLQLLVNVTGAFRPGLLTALVGVSGAGKTTLMDVLAGRKTGGYVEGSIYISGYPKKQETFARVSGYCEQNDIHSPCLTVHESLLFSAWLRLPSHVNSKTQRDFVDEVMELVELTPLGGALVGIPGVDGLSTEQRKRLTIAIELVANPSIVFMDEPTSGLDARAAAIVMRTVRNIVNTGRTIVCTIHQPSIDIFESFDELLLMKRGGELIYAGPLGNNSHKLVQFFEAVQGVPHIRPGCNPAAWILDVTSSAEEKRLGVDFAEVYRRSELFQQNKRLVDRLFIISLMFGTICWRFGSKRESQQDIFNAMGSMYAAVLFIGITNASSVQPVVYVERSVSYRERAAGMYSALPFALAQIVIEFPYVYVHGFMIARMRLPTYWSW</sequence>
<keyword evidence="7" id="KW-0067">ATP-binding</keyword>
<keyword evidence="4 10" id="KW-0812">Transmembrane</keyword>
<accession>A0AAD8J0U2</accession>
<comment type="subcellular location">
    <subcellularLocation>
        <location evidence="1">Membrane</location>
        <topology evidence="1">Multi-pass membrane protein</topology>
    </subcellularLocation>
</comment>
<name>A0AAD8J0U2_9APIA</name>
<dbReference type="PANTHER" id="PTHR48040">
    <property type="entry name" value="PLEIOTROPIC DRUG RESISTANCE PROTEIN 1-LIKE ISOFORM X1"/>
    <property type="match status" value="1"/>
</dbReference>
<evidence type="ECO:0000256" key="2">
    <source>
        <dbReference type="ARBA" id="ARBA00006012"/>
    </source>
</evidence>
<dbReference type="FunFam" id="3.40.50.300:FF:000157">
    <property type="entry name" value="ABC transporter G family member 34"/>
    <property type="match status" value="1"/>
</dbReference>
<dbReference type="EMBL" id="JAUIZM010000003">
    <property type="protein sequence ID" value="KAK1394769.1"/>
    <property type="molecule type" value="Genomic_DNA"/>
</dbReference>
<evidence type="ECO:0000256" key="10">
    <source>
        <dbReference type="SAM" id="Phobius"/>
    </source>
</evidence>
<dbReference type="GO" id="GO:0140359">
    <property type="term" value="F:ABC-type transporter activity"/>
    <property type="evidence" value="ECO:0007669"/>
    <property type="project" value="InterPro"/>
</dbReference>
<gene>
    <name evidence="12" type="ORF">POM88_013825</name>
</gene>
<dbReference type="FunFam" id="3.40.50.300:FF:000179">
    <property type="entry name" value="ABC transporter G family member 34"/>
    <property type="match status" value="1"/>
</dbReference>
<keyword evidence="3" id="KW-0813">Transport</keyword>
<evidence type="ECO:0000256" key="1">
    <source>
        <dbReference type="ARBA" id="ARBA00004141"/>
    </source>
</evidence>
<reference evidence="12" key="1">
    <citation type="submission" date="2023-02" db="EMBL/GenBank/DDBJ databases">
        <title>Genome of toxic invasive species Heracleum sosnowskyi carries increased number of genes despite the absence of recent whole-genome duplications.</title>
        <authorList>
            <person name="Schelkunov M."/>
            <person name="Shtratnikova V."/>
            <person name="Makarenko M."/>
            <person name="Klepikova A."/>
            <person name="Omelchenko D."/>
            <person name="Novikova G."/>
            <person name="Obukhova E."/>
            <person name="Bogdanov V."/>
            <person name="Penin A."/>
            <person name="Logacheva M."/>
        </authorList>
    </citation>
    <scope>NUCLEOTIDE SEQUENCE</scope>
    <source>
        <strain evidence="12">Hsosn_3</strain>
        <tissue evidence="12">Leaf</tissue>
    </source>
</reference>
<dbReference type="InterPro" id="IPR034003">
    <property type="entry name" value="ABCG_PDR_2"/>
</dbReference>
<evidence type="ECO:0000313" key="12">
    <source>
        <dbReference type="EMBL" id="KAK1394769.1"/>
    </source>
</evidence>
<evidence type="ECO:0000256" key="7">
    <source>
        <dbReference type="ARBA" id="ARBA00022840"/>
    </source>
</evidence>
<feature type="domain" description="ABC transporter" evidence="11">
    <location>
        <begin position="135"/>
        <end position="410"/>
    </location>
</feature>
<protein>
    <submittedName>
        <fullName evidence="12">ABC transporter-like</fullName>
    </submittedName>
</protein>
<evidence type="ECO:0000256" key="4">
    <source>
        <dbReference type="ARBA" id="ARBA00022692"/>
    </source>
</evidence>
<feature type="transmembrane region" description="Helical" evidence="10">
    <location>
        <begin position="439"/>
        <end position="459"/>
    </location>
</feature>
<dbReference type="InterPro" id="IPR013581">
    <property type="entry name" value="PDR_assoc"/>
</dbReference>
<evidence type="ECO:0000259" key="11">
    <source>
        <dbReference type="PROSITE" id="PS50893"/>
    </source>
</evidence>